<name>A0AAW1SHC6_9CHLO</name>
<protein>
    <recommendedName>
        <fullName evidence="4">ENT domain-containing protein</fullName>
    </recommendedName>
</protein>
<accession>A0AAW1SHC6</accession>
<feature type="region of interest" description="Disordered" evidence="1">
    <location>
        <begin position="58"/>
        <end position="127"/>
    </location>
</feature>
<dbReference type="InterPro" id="IPR036142">
    <property type="entry name" value="ENT_dom-like_sf"/>
</dbReference>
<organism evidence="2 3">
    <name type="scientific">Apatococcus fuscideae</name>
    <dbReference type="NCBI Taxonomy" id="2026836"/>
    <lineage>
        <taxon>Eukaryota</taxon>
        <taxon>Viridiplantae</taxon>
        <taxon>Chlorophyta</taxon>
        <taxon>core chlorophytes</taxon>
        <taxon>Trebouxiophyceae</taxon>
        <taxon>Chlorellales</taxon>
        <taxon>Chlorellaceae</taxon>
        <taxon>Apatococcus</taxon>
    </lineage>
</organism>
<dbReference type="Proteomes" id="UP001485043">
    <property type="component" value="Unassembled WGS sequence"/>
</dbReference>
<dbReference type="EMBL" id="JALJOV010001584">
    <property type="protein sequence ID" value="KAK9845698.1"/>
    <property type="molecule type" value="Genomic_DNA"/>
</dbReference>
<evidence type="ECO:0000313" key="2">
    <source>
        <dbReference type="EMBL" id="KAK9845698.1"/>
    </source>
</evidence>
<feature type="region of interest" description="Disordered" evidence="1">
    <location>
        <begin position="203"/>
        <end position="222"/>
    </location>
</feature>
<sequence length="332" mass="36692">MADPDECKQQALTAHRAVLRYMVTQPLSWDASQFLNELQKQLAVTPEEHADIMKAAREAHMAEQRGESPAPGPRLSYRASTSLPPAVLPSARPPAALHGGPSQSKKRKSSNPFAAPPSPQIAKLAPRPDPVAVARHGLHEFMGRKVWRHWANEDPDWVEEEWEPFIFAKGKNPKEWRWSTSDPLDPMTLFPPGALNGVHVHRTSTGGKRGRGRGRPSLSQRPSTLELARVPDPALATSARHRFVPLRAPGELDRALAAGSLEDLQDIRDSIASRVADIRAHLEALKPLEDNPGLDELESCQIELKGLSFMEARIQEELMLLPPQPASSDNDF</sequence>
<comment type="caution">
    <text evidence="2">The sequence shown here is derived from an EMBL/GenBank/DDBJ whole genome shotgun (WGS) entry which is preliminary data.</text>
</comment>
<keyword evidence="3" id="KW-1185">Reference proteome</keyword>
<dbReference type="AlphaFoldDB" id="A0AAW1SHC6"/>
<reference evidence="2 3" key="1">
    <citation type="journal article" date="2024" name="Nat. Commun.">
        <title>Phylogenomics reveals the evolutionary origins of lichenization in chlorophyte algae.</title>
        <authorList>
            <person name="Puginier C."/>
            <person name="Libourel C."/>
            <person name="Otte J."/>
            <person name="Skaloud P."/>
            <person name="Haon M."/>
            <person name="Grisel S."/>
            <person name="Petersen M."/>
            <person name="Berrin J.G."/>
            <person name="Delaux P.M."/>
            <person name="Dal Grande F."/>
            <person name="Keller J."/>
        </authorList>
    </citation>
    <scope>NUCLEOTIDE SEQUENCE [LARGE SCALE GENOMIC DNA]</scope>
    <source>
        <strain evidence="2 3">SAG 2523</strain>
    </source>
</reference>
<evidence type="ECO:0000313" key="3">
    <source>
        <dbReference type="Proteomes" id="UP001485043"/>
    </source>
</evidence>
<gene>
    <name evidence="2" type="ORF">WJX84_002547</name>
</gene>
<evidence type="ECO:0008006" key="4">
    <source>
        <dbReference type="Google" id="ProtNLM"/>
    </source>
</evidence>
<evidence type="ECO:0000256" key="1">
    <source>
        <dbReference type="SAM" id="MobiDB-lite"/>
    </source>
</evidence>
<dbReference type="SUPFAM" id="SSF158639">
    <property type="entry name" value="ENT-like"/>
    <property type="match status" value="1"/>
</dbReference>
<proteinExistence type="predicted"/>